<gene>
    <name evidence="1" type="ORF">SAMN02745218_02423</name>
</gene>
<dbReference type="EMBL" id="FQUW01000034">
    <property type="protein sequence ID" value="SHF50054.1"/>
    <property type="molecule type" value="Genomic_DNA"/>
</dbReference>
<name>A0A1M5C5L2_9FIRM</name>
<dbReference type="OrthoDB" id="1808412at2"/>
<evidence type="ECO:0000313" key="1">
    <source>
        <dbReference type="EMBL" id="SHF50054.1"/>
    </source>
</evidence>
<dbReference type="RefSeq" id="WP_073166648.1">
    <property type="nucleotide sequence ID" value="NZ_FQUW01000034.1"/>
</dbReference>
<keyword evidence="2" id="KW-1185">Reference proteome</keyword>
<sequence length="93" mass="10396">MNFNPNPDTTRMRKQGEKLLTIFSQTLNQLQSLPNDPELANYAAFLHGQIYGLAIALHFLFPGPGNLGEKAALMLRPVLTEHRCECKDQKGSN</sequence>
<dbReference type="GO" id="GO:0016301">
    <property type="term" value="F:kinase activity"/>
    <property type="evidence" value="ECO:0007669"/>
    <property type="project" value="UniProtKB-KW"/>
</dbReference>
<protein>
    <submittedName>
        <fullName evidence="1">LAO/AO transport system kinase</fullName>
    </submittedName>
</protein>
<proteinExistence type="predicted"/>
<reference evidence="2" key="1">
    <citation type="submission" date="2016-11" db="EMBL/GenBank/DDBJ databases">
        <authorList>
            <person name="Varghese N."/>
            <person name="Submissions S."/>
        </authorList>
    </citation>
    <scope>NUCLEOTIDE SEQUENCE [LARGE SCALE GENOMIC DNA]</scope>
    <source>
        <strain evidence="2">DSM 11792</strain>
    </source>
</reference>
<keyword evidence="1" id="KW-0808">Transferase</keyword>
<dbReference type="AlphaFoldDB" id="A0A1M5C5L2"/>
<organism evidence="1 2">
    <name type="scientific">Desulfofundulus australicus DSM 11792</name>
    <dbReference type="NCBI Taxonomy" id="1121425"/>
    <lineage>
        <taxon>Bacteria</taxon>
        <taxon>Bacillati</taxon>
        <taxon>Bacillota</taxon>
        <taxon>Clostridia</taxon>
        <taxon>Eubacteriales</taxon>
        <taxon>Peptococcaceae</taxon>
        <taxon>Desulfofundulus</taxon>
    </lineage>
</organism>
<dbReference type="Proteomes" id="UP000184196">
    <property type="component" value="Unassembled WGS sequence"/>
</dbReference>
<evidence type="ECO:0000313" key="2">
    <source>
        <dbReference type="Proteomes" id="UP000184196"/>
    </source>
</evidence>
<keyword evidence="1" id="KW-0418">Kinase</keyword>
<accession>A0A1M5C5L2</accession>